<gene>
    <name evidence="9" type="ORF">FHP29_00795</name>
</gene>
<dbReference type="EMBL" id="VDMP01000010">
    <property type="protein sequence ID" value="TNM50203.1"/>
    <property type="molecule type" value="Genomic_DNA"/>
</dbReference>
<dbReference type="Pfam" id="PF19300">
    <property type="entry name" value="BPD_transp_1_N"/>
    <property type="match status" value="1"/>
</dbReference>
<evidence type="ECO:0000256" key="1">
    <source>
        <dbReference type="ARBA" id="ARBA00004651"/>
    </source>
</evidence>
<dbReference type="AlphaFoldDB" id="A0A5C4WQJ2"/>
<accession>A0A5C4WQJ2</accession>
<sequence>MSPSLLARYLGRRLALLVTTLWGVVTIVFLLIKAIPGDEAQAAAGVTATPAQVEVVRQRLGLDESIVQQYLAYLGRLLHGDLGTSIFTFQPVLGDLQQLIPYTIELVGLAMVINLTCGVPLGVWAAARHRTRVDNSVRLAAIFCGALPTFWLAMIAQTLIGRKLGAVPISGVSTLGVEVPRRTGFVTVDSLLAGDLTAFSDALAHLVLPAAVLAIPFMSFVIRVVRGSMITALEADHVTAARAKGARERTVLLQHGLRNAIAPVSTLIGLQVGWMMGGAVMVETVFSRPGFGSYLTQAVAHKDTFAVIGMVLVVGVIVTFVGLAVDLVQLAADPRVRLLETRRASA</sequence>
<name>A0A5C4WQJ2_9ACTN</name>
<keyword evidence="5 7" id="KW-1133">Transmembrane helix</keyword>
<dbReference type="RefSeq" id="WP_139620973.1">
    <property type="nucleotide sequence ID" value="NZ_VDMP01000010.1"/>
</dbReference>
<keyword evidence="10" id="KW-1185">Reference proteome</keyword>
<protein>
    <submittedName>
        <fullName evidence="9">ABC transporter permease</fullName>
    </submittedName>
</protein>
<feature type="transmembrane region" description="Helical" evidence="7">
    <location>
        <begin position="306"/>
        <end position="328"/>
    </location>
</feature>
<dbReference type="OrthoDB" id="147688at2"/>
<keyword evidence="2 7" id="KW-0813">Transport</keyword>
<dbReference type="InterPro" id="IPR000515">
    <property type="entry name" value="MetI-like"/>
</dbReference>
<comment type="subcellular location">
    <subcellularLocation>
        <location evidence="1 7">Cell membrane</location>
        <topology evidence="1 7">Multi-pass membrane protein</topology>
    </subcellularLocation>
</comment>
<feature type="transmembrane region" description="Helical" evidence="7">
    <location>
        <begin position="106"/>
        <end position="127"/>
    </location>
</feature>
<proteinExistence type="inferred from homology"/>
<feature type="transmembrane region" description="Helical" evidence="7">
    <location>
        <begin position="139"/>
        <end position="160"/>
    </location>
</feature>
<reference evidence="9 10" key="1">
    <citation type="journal article" date="2016" name="Int. J. Syst. Evol. Microbiol.">
        <title>Nocardioides albidus sp. nov., an actinobacterium isolated from garden soil.</title>
        <authorList>
            <person name="Singh H."/>
            <person name="Du J."/>
            <person name="Trinh H."/>
            <person name="Won K."/>
            <person name="Yang J.E."/>
            <person name="Yin C."/>
            <person name="Kook M."/>
            <person name="Yi T.H."/>
        </authorList>
    </citation>
    <scope>NUCLEOTIDE SEQUENCE [LARGE SCALE GENOMIC DNA]</scope>
    <source>
        <strain evidence="9 10">CCTCC AB 2015297</strain>
    </source>
</reference>
<feature type="transmembrane region" description="Helical" evidence="7">
    <location>
        <begin position="14"/>
        <end position="32"/>
    </location>
</feature>
<evidence type="ECO:0000313" key="9">
    <source>
        <dbReference type="EMBL" id="TNM50203.1"/>
    </source>
</evidence>
<dbReference type="PANTHER" id="PTHR43163">
    <property type="entry name" value="DIPEPTIDE TRANSPORT SYSTEM PERMEASE PROTEIN DPPB-RELATED"/>
    <property type="match status" value="1"/>
</dbReference>
<keyword evidence="3" id="KW-1003">Cell membrane</keyword>
<feature type="transmembrane region" description="Helical" evidence="7">
    <location>
        <begin position="267"/>
        <end position="286"/>
    </location>
</feature>
<evidence type="ECO:0000256" key="7">
    <source>
        <dbReference type="RuleBase" id="RU363032"/>
    </source>
</evidence>
<evidence type="ECO:0000256" key="3">
    <source>
        <dbReference type="ARBA" id="ARBA00022475"/>
    </source>
</evidence>
<evidence type="ECO:0000256" key="4">
    <source>
        <dbReference type="ARBA" id="ARBA00022692"/>
    </source>
</evidence>
<keyword evidence="4 7" id="KW-0812">Transmembrane</keyword>
<evidence type="ECO:0000256" key="6">
    <source>
        <dbReference type="ARBA" id="ARBA00023136"/>
    </source>
</evidence>
<dbReference type="InterPro" id="IPR035906">
    <property type="entry name" value="MetI-like_sf"/>
</dbReference>
<comment type="similarity">
    <text evidence="7">Belongs to the binding-protein-dependent transport system permease family.</text>
</comment>
<dbReference type="GO" id="GO:0005886">
    <property type="term" value="C:plasma membrane"/>
    <property type="evidence" value="ECO:0007669"/>
    <property type="project" value="UniProtKB-SubCell"/>
</dbReference>
<feature type="domain" description="ABC transmembrane type-1" evidence="8">
    <location>
        <begin position="100"/>
        <end position="329"/>
    </location>
</feature>
<dbReference type="Proteomes" id="UP000313231">
    <property type="component" value="Unassembled WGS sequence"/>
</dbReference>
<dbReference type="PANTHER" id="PTHR43163:SF6">
    <property type="entry name" value="DIPEPTIDE TRANSPORT SYSTEM PERMEASE PROTEIN DPPB-RELATED"/>
    <property type="match status" value="1"/>
</dbReference>
<comment type="caution">
    <text evidence="9">The sequence shown here is derived from an EMBL/GenBank/DDBJ whole genome shotgun (WGS) entry which is preliminary data.</text>
</comment>
<evidence type="ECO:0000259" key="8">
    <source>
        <dbReference type="PROSITE" id="PS50928"/>
    </source>
</evidence>
<evidence type="ECO:0000256" key="2">
    <source>
        <dbReference type="ARBA" id="ARBA00022448"/>
    </source>
</evidence>
<dbReference type="GO" id="GO:0071916">
    <property type="term" value="F:dipeptide transmembrane transporter activity"/>
    <property type="evidence" value="ECO:0007669"/>
    <property type="project" value="TreeGrafter"/>
</dbReference>
<dbReference type="CDD" id="cd06261">
    <property type="entry name" value="TM_PBP2"/>
    <property type="match status" value="1"/>
</dbReference>
<dbReference type="InterPro" id="IPR045621">
    <property type="entry name" value="BPD_transp_1_N"/>
</dbReference>
<feature type="transmembrane region" description="Helical" evidence="7">
    <location>
        <begin position="202"/>
        <end position="222"/>
    </location>
</feature>
<evidence type="ECO:0000313" key="10">
    <source>
        <dbReference type="Proteomes" id="UP000313231"/>
    </source>
</evidence>
<organism evidence="9 10">
    <name type="scientific">Nocardioides albidus</name>
    <dbReference type="NCBI Taxonomy" id="1517589"/>
    <lineage>
        <taxon>Bacteria</taxon>
        <taxon>Bacillati</taxon>
        <taxon>Actinomycetota</taxon>
        <taxon>Actinomycetes</taxon>
        <taxon>Propionibacteriales</taxon>
        <taxon>Nocardioidaceae</taxon>
        <taxon>Nocardioides</taxon>
    </lineage>
</organism>
<dbReference type="SUPFAM" id="SSF161098">
    <property type="entry name" value="MetI-like"/>
    <property type="match status" value="1"/>
</dbReference>
<dbReference type="Pfam" id="PF00528">
    <property type="entry name" value="BPD_transp_1"/>
    <property type="match status" value="1"/>
</dbReference>
<dbReference type="Gene3D" id="1.10.3720.10">
    <property type="entry name" value="MetI-like"/>
    <property type="match status" value="1"/>
</dbReference>
<evidence type="ECO:0000256" key="5">
    <source>
        <dbReference type="ARBA" id="ARBA00022989"/>
    </source>
</evidence>
<keyword evidence="6 7" id="KW-0472">Membrane</keyword>
<dbReference type="PROSITE" id="PS50928">
    <property type="entry name" value="ABC_TM1"/>
    <property type="match status" value="1"/>
</dbReference>